<dbReference type="InterPro" id="IPR005675">
    <property type="entry name" value="Citramal_synthase"/>
</dbReference>
<name>A0A6G7YJV4_9ACTN</name>
<gene>
    <name evidence="11" type="ORF">G7071_17910</name>
</gene>
<dbReference type="EMBL" id="CP049866">
    <property type="protein sequence ID" value="QIK77031.1"/>
    <property type="molecule type" value="Genomic_DNA"/>
</dbReference>
<evidence type="ECO:0000259" key="10">
    <source>
        <dbReference type="PROSITE" id="PS50991"/>
    </source>
</evidence>
<dbReference type="AlphaFoldDB" id="A0A6G7YJV4"/>
<dbReference type="SMART" id="SM00917">
    <property type="entry name" value="LeuA_dimer"/>
    <property type="match status" value="1"/>
</dbReference>
<dbReference type="InterPro" id="IPR054691">
    <property type="entry name" value="LeuA/HCS_post-cat"/>
</dbReference>
<dbReference type="InterPro" id="IPR002034">
    <property type="entry name" value="AIPM/Hcit_synth_CS"/>
</dbReference>
<dbReference type="UniPathway" id="UPA00047">
    <property type="reaction ID" value="UER00066"/>
</dbReference>
<dbReference type="KEGG" id="npi:G7071_17910"/>
<dbReference type="Gene3D" id="3.20.20.70">
    <property type="entry name" value="Aldolase class I"/>
    <property type="match status" value="1"/>
</dbReference>
<dbReference type="GO" id="GO:0043714">
    <property type="term" value="F:(R)-citramalate synthase activity"/>
    <property type="evidence" value="ECO:0007669"/>
    <property type="project" value="UniProtKB-UniRule"/>
</dbReference>
<protein>
    <recommendedName>
        <fullName evidence="8">Citramalate synthase</fullName>
        <ecNumber evidence="8">2.3.3.21</ecNumber>
    </recommendedName>
</protein>
<dbReference type="RefSeq" id="WP_166320714.1">
    <property type="nucleotide sequence ID" value="NZ_CP049866.1"/>
</dbReference>
<organism evidence="11 12">
    <name type="scientific">Nocardioides piscis</name>
    <dbReference type="NCBI Taxonomy" id="2714938"/>
    <lineage>
        <taxon>Bacteria</taxon>
        <taxon>Bacillati</taxon>
        <taxon>Actinomycetota</taxon>
        <taxon>Actinomycetes</taxon>
        <taxon>Propionibacteriales</taxon>
        <taxon>Nocardioidaceae</taxon>
        <taxon>Nocardioides</taxon>
    </lineage>
</organism>
<dbReference type="InterPro" id="IPR013709">
    <property type="entry name" value="2-isopropylmalate_synth_dimer"/>
</dbReference>
<dbReference type="PROSITE" id="PS00815">
    <property type="entry name" value="AIPM_HOMOCIT_SYNTH_1"/>
    <property type="match status" value="1"/>
</dbReference>
<keyword evidence="6" id="KW-0100">Branched-chain amino acid biosynthesis</keyword>
<dbReference type="InterPro" id="IPR000891">
    <property type="entry name" value="PYR_CT"/>
</dbReference>
<dbReference type="InterPro" id="IPR036230">
    <property type="entry name" value="LeuA_allosteric_dom_sf"/>
</dbReference>
<dbReference type="Pfam" id="PF08502">
    <property type="entry name" value="LeuA_dimer"/>
    <property type="match status" value="1"/>
</dbReference>
<dbReference type="SUPFAM" id="SSF51569">
    <property type="entry name" value="Aldolase"/>
    <property type="match status" value="1"/>
</dbReference>
<dbReference type="EC" id="2.3.3.21" evidence="8"/>
<evidence type="ECO:0000256" key="2">
    <source>
        <dbReference type="ARBA" id="ARBA00006154"/>
    </source>
</evidence>
<evidence type="ECO:0000256" key="5">
    <source>
        <dbReference type="ARBA" id="ARBA00022679"/>
    </source>
</evidence>
<evidence type="ECO:0000313" key="12">
    <source>
        <dbReference type="Proteomes" id="UP000502035"/>
    </source>
</evidence>
<evidence type="ECO:0000256" key="3">
    <source>
        <dbReference type="ARBA" id="ARBA00022605"/>
    </source>
</evidence>
<evidence type="ECO:0000256" key="6">
    <source>
        <dbReference type="ARBA" id="ARBA00023304"/>
    </source>
</evidence>
<keyword evidence="3" id="KW-0028">Amino-acid biosynthesis</keyword>
<feature type="domain" description="Pyruvate carboxyltransferase" evidence="10">
    <location>
        <begin position="7"/>
        <end position="269"/>
    </location>
</feature>
<reference evidence="11 12" key="1">
    <citation type="submission" date="2020-03" db="EMBL/GenBank/DDBJ databases">
        <title>Nocardioides sp. nov., isolated from fish.</title>
        <authorList>
            <person name="Hyun D.-W."/>
            <person name="Bae J.-W."/>
        </authorList>
    </citation>
    <scope>NUCLEOTIDE SEQUENCE [LARGE SCALE GENOMIC DNA]</scope>
    <source>
        <strain evidence="11 12">HDW12A</strain>
    </source>
</reference>
<dbReference type="InterPro" id="IPR013785">
    <property type="entry name" value="Aldolase_TIM"/>
</dbReference>
<dbReference type="PANTHER" id="PTHR43538">
    <property type="entry name" value="ALPHA-IPM SYNTHASE/HOMOCITRATE SYNTHASE"/>
    <property type="match status" value="1"/>
</dbReference>
<dbReference type="PROSITE" id="PS00816">
    <property type="entry name" value="AIPM_HOMOCIT_SYNTH_2"/>
    <property type="match status" value="1"/>
</dbReference>
<sequence length="533" mass="57522">MDLQGSFHVYDTTLRDGAQQEGLNLSVADKLAIARQLDGLGVGFIEGGWPGANPKDTEFFRRASEELDLRHARLAAFGATRRAGVAAADDPLVAALRDSGASVVTLVAKSHDRHVELALRTTLEENLAMVRDTVTHLREEGQTVFLDAEHFFDGYRDNRDYALEVLRTAYGAGAEVLALCDTNGGMLPGWVSDVVHDVIETTGVRVGIHCHNDTGCAVANTLAAVDAGATHVQGTINGYGERTGNADLVSVVANLELKLDKQVLPAGLLGEATRIAHAVAEVTNFPPASRQPYVGTSAFTHKAGLHASAIKVDPNLYQHMDPVGVGNDMRLLVSDMAGRASIQLKSRELGFDLTDSAEDRELVTRVTERVKAMEQEGYTFEAADASFELLLVEEAEGVRPAYFDVESWRVITETLTHARPGEEAVSEATVKLKAEDVRYVVTGEGNGPVNALDAALRTAIGQAFPEVAKFELIDYKVRIVDQGHGTDAITRVLIETSDGESSWVTVGVGHNVIEASWEALIDGLTFGLRRHHR</sequence>
<comment type="pathway">
    <text evidence="1">Amino-acid biosynthesis; L-isoleucine biosynthesis; 2-oxobutanoate from pyruvate: step 1/3.</text>
</comment>
<keyword evidence="4" id="KW-0412">Isoleucine biosynthesis</keyword>
<dbReference type="PANTHER" id="PTHR43538:SF1">
    <property type="entry name" value="(R)-CITRAMALATE SYNTHASE"/>
    <property type="match status" value="1"/>
</dbReference>
<evidence type="ECO:0000256" key="1">
    <source>
        <dbReference type="ARBA" id="ARBA00004743"/>
    </source>
</evidence>
<dbReference type="PROSITE" id="PS50991">
    <property type="entry name" value="PYR_CT"/>
    <property type="match status" value="1"/>
</dbReference>
<dbReference type="Proteomes" id="UP000502035">
    <property type="component" value="Chromosome"/>
</dbReference>
<evidence type="ECO:0000256" key="7">
    <source>
        <dbReference type="ARBA" id="ARBA00048263"/>
    </source>
</evidence>
<evidence type="ECO:0000313" key="11">
    <source>
        <dbReference type="EMBL" id="QIK77031.1"/>
    </source>
</evidence>
<dbReference type="Pfam" id="PF22617">
    <property type="entry name" value="HCS_D2"/>
    <property type="match status" value="1"/>
</dbReference>
<dbReference type="SUPFAM" id="SSF110921">
    <property type="entry name" value="2-isopropylmalate synthase LeuA, allosteric (dimerisation) domain"/>
    <property type="match status" value="1"/>
</dbReference>
<dbReference type="GO" id="GO:0009097">
    <property type="term" value="P:isoleucine biosynthetic process"/>
    <property type="evidence" value="ECO:0007669"/>
    <property type="project" value="UniProtKB-UniRule"/>
</dbReference>
<dbReference type="Gene3D" id="1.10.238.260">
    <property type="match status" value="1"/>
</dbReference>
<keyword evidence="5 9" id="KW-0808">Transferase</keyword>
<evidence type="ECO:0000256" key="4">
    <source>
        <dbReference type="ARBA" id="ARBA00022624"/>
    </source>
</evidence>
<dbReference type="CDD" id="cd07941">
    <property type="entry name" value="DRE_TIM_LeuA3"/>
    <property type="match status" value="1"/>
</dbReference>
<accession>A0A6G7YJV4</accession>
<evidence type="ECO:0000256" key="8">
    <source>
        <dbReference type="NCBIfam" id="TIGR00977"/>
    </source>
</evidence>
<dbReference type="GO" id="GO:0009098">
    <property type="term" value="P:L-leucine biosynthetic process"/>
    <property type="evidence" value="ECO:0007669"/>
    <property type="project" value="InterPro"/>
</dbReference>
<dbReference type="Pfam" id="PF00682">
    <property type="entry name" value="HMGL-like"/>
    <property type="match status" value="1"/>
</dbReference>
<comment type="catalytic activity">
    <reaction evidence="7">
        <text>pyruvate + acetyl-CoA + H2O = (3R)-citramalate + CoA + H(+)</text>
        <dbReference type="Rhea" id="RHEA:19045"/>
        <dbReference type="ChEBI" id="CHEBI:15361"/>
        <dbReference type="ChEBI" id="CHEBI:15377"/>
        <dbReference type="ChEBI" id="CHEBI:15378"/>
        <dbReference type="ChEBI" id="CHEBI:30934"/>
        <dbReference type="ChEBI" id="CHEBI:57287"/>
        <dbReference type="ChEBI" id="CHEBI:57288"/>
        <dbReference type="EC" id="2.3.3.21"/>
    </reaction>
</comment>
<dbReference type="Gene3D" id="3.30.160.270">
    <property type="match status" value="1"/>
</dbReference>
<proteinExistence type="inferred from homology"/>
<evidence type="ECO:0000256" key="9">
    <source>
        <dbReference type="RuleBase" id="RU003523"/>
    </source>
</evidence>
<comment type="similarity">
    <text evidence="2 9">Belongs to the alpha-IPM synthase/homocitrate synthase family.</text>
</comment>
<dbReference type="GO" id="GO:0003852">
    <property type="term" value="F:2-isopropylmalate synthase activity"/>
    <property type="evidence" value="ECO:0007669"/>
    <property type="project" value="InterPro"/>
</dbReference>
<keyword evidence="12" id="KW-1185">Reference proteome</keyword>
<dbReference type="NCBIfam" id="TIGR00977">
    <property type="entry name" value="citramal_synth"/>
    <property type="match status" value="1"/>
</dbReference>